<reference evidence="1" key="2">
    <citation type="submission" date="2022-06" db="UniProtKB">
        <authorList>
            <consortium name="EnsemblMetazoa"/>
        </authorList>
    </citation>
    <scope>IDENTIFICATION</scope>
    <source>
        <strain evidence="1">PS312</strain>
    </source>
</reference>
<accession>A0A8R1U503</accession>
<name>A0A2A6B3F3_PRIPA</name>
<organism evidence="1 2">
    <name type="scientific">Pristionchus pacificus</name>
    <name type="common">Parasitic nematode worm</name>
    <dbReference type="NCBI Taxonomy" id="54126"/>
    <lineage>
        <taxon>Eukaryota</taxon>
        <taxon>Metazoa</taxon>
        <taxon>Ecdysozoa</taxon>
        <taxon>Nematoda</taxon>
        <taxon>Chromadorea</taxon>
        <taxon>Rhabditida</taxon>
        <taxon>Rhabditina</taxon>
        <taxon>Diplogasteromorpha</taxon>
        <taxon>Diplogasteroidea</taxon>
        <taxon>Neodiplogasteridae</taxon>
        <taxon>Pristionchus</taxon>
    </lineage>
</organism>
<dbReference type="OrthoDB" id="5872222at2759"/>
<dbReference type="AlphaFoldDB" id="A0A2A6B3F3"/>
<proteinExistence type="predicted"/>
<gene>
    <name evidence="1" type="primary">WBGene00094179</name>
</gene>
<evidence type="ECO:0000313" key="1">
    <source>
        <dbReference type="EnsemblMetazoa" id="PPA04625.1"/>
    </source>
</evidence>
<protein>
    <submittedName>
        <fullName evidence="1">Uncharacterized protein</fullName>
    </submittedName>
</protein>
<keyword evidence="2" id="KW-1185">Reference proteome</keyword>
<dbReference type="EnsemblMetazoa" id="PPA04625.1">
    <property type="protein sequence ID" value="PPA04625.1"/>
    <property type="gene ID" value="WBGene00094179"/>
</dbReference>
<dbReference type="PRINTS" id="PR01345">
    <property type="entry name" value="CERVTRCPTASE"/>
</dbReference>
<reference evidence="2" key="1">
    <citation type="journal article" date="2008" name="Nat. Genet.">
        <title>The Pristionchus pacificus genome provides a unique perspective on nematode lifestyle and parasitism.</title>
        <authorList>
            <person name="Dieterich C."/>
            <person name="Clifton S.W."/>
            <person name="Schuster L.N."/>
            <person name="Chinwalla A."/>
            <person name="Delehaunty K."/>
            <person name="Dinkelacker I."/>
            <person name="Fulton L."/>
            <person name="Fulton R."/>
            <person name="Godfrey J."/>
            <person name="Minx P."/>
            <person name="Mitreva M."/>
            <person name="Roeseler W."/>
            <person name="Tian H."/>
            <person name="Witte H."/>
            <person name="Yang S.P."/>
            <person name="Wilson R.K."/>
            <person name="Sommer R.J."/>
        </authorList>
    </citation>
    <scope>NUCLEOTIDE SEQUENCE [LARGE SCALE GENOMIC DNA]</scope>
    <source>
        <strain evidence="2">PS312</strain>
    </source>
</reference>
<dbReference type="PANTHER" id="PTHR33332">
    <property type="entry name" value="REVERSE TRANSCRIPTASE DOMAIN-CONTAINING PROTEIN"/>
    <property type="match status" value="1"/>
</dbReference>
<evidence type="ECO:0000313" key="2">
    <source>
        <dbReference type="Proteomes" id="UP000005239"/>
    </source>
</evidence>
<sequence>WSKEWQLPLAAHKCNSLHLGRANRKMQYTIESSSLDQKEQVKDLGFLIQKNLKFSLHCDFIANKAKTACHIILRALRTKNKDVLMKAFSIYIRPILESASAVFNPYQCKDKKVLEKVQNYFTRRLFMRCYNHTWADMPSAQIRNDKLGLESLEKRREEIDIRVAKNLLRGKNPHYFKIYYTRNGMNFNNPGSRYGYRHNSFFPRAARLLVRTENQTKLLLLSATLIYGCIFYPGMMVYSAYALHRSKKELLRITSVKRTNDQGNKIFQILVIIQSEDSDQQEDCEEYAPDHYQDWPTSRMNTKIYFVENV</sequence>
<accession>A0A2A6B3F3</accession>
<dbReference type="Proteomes" id="UP000005239">
    <property type="component" value="Unassembled WGS sequence"/>
</dbReference>